<dbReference type="PROSITE" id="PS50045">
    <property type="entry name" value="SIGMA54_INTERACT_4"/>
    <property type="match status" value="1"/>
</dbReference>
<name>A0A0B6AE93_PRIM2</name>
<dbReference type="Gene3D" id="3.40.50.300">
    <property type="entry name" value="P-loop containing nucleotide triphosphate hydrolases"/>
    <property type="match status" value="1"/>
</dbReference>
<dbReference type="PROSITE" id="PS00688">
    <property type="entry name" value="SIGMA54_INTERACT_3"/>
    <property type="match status" value="1"/>
</dbReference>
<evidence type="ECO:0000256" key="4">
    <source>
        <dbReference type="ARBA" id="ARBA00023125"/>
    </source>
</evidence>
<evidence type="ECO:0000256" key="5">
    <source>
        <dbReference type="ARBA" id="ARBA00023163"/>
    </source>
</evidence>
<dbReference type="GO" id="GO:0005524">
    <property type="term" value="F:ATP binding"/>
    <property type="evidence" value="ECO:0007669"/>
    <property type="project" value="UniProtKB-KW"/>
</dbReference>
<dbReference type="Proteomes" id="UP000031829">
    <property type="component" value="Chromosome"/>
</dbReference>
<reference evidence="6 7" key="1">
    <citation type="journal article" date="2015" name="Genome Announc.">
        <title>Complete genome sequences for 35 biothreat assay-relevant bacillus species.</title>
        <authorList>
            <person name="Johnson S.L."/>
            <person name="Daligault H.E."/>
            <person name="Davenport K.W."/>
            <person name="Jaissle J."/>
            <person name="Frey K.G."/>
            <person name="Ladner J.T."/>
            <person name="Broomall S.M."/>
            <person name="Bishop-Lilly K.A."/>
            <person name="Bruce D.C."/>
            <person name="Gibbons H.S."/>
            <person name="Coyne S.R."/>
            <person name="Lo C.C."/>
            <person name="Meincke L."/>
            <person name="Munk A.C."/>
            <person name="Koroleva G.I."/>
            <person name="Rosenzweig C.N."/>
            <person name="Palacios G.F."/>
            <person name="Redden C.L."/>
            <person name="Minogue T.D."/>
            <person name="Chain P.S."/>
        </authorList>
    </citation>
    <scope>NUCLEOTIDE SEQUENCE [LARGE SCALE GENOMIC DNA]</scope>
    <source>
        <strain evidence="7">ATCC 14581 / DSM 32 / JCM 2506 / NBRC 15308 / NCIMB 9376 / NCTC 10342 / NRRL B-14308 / VKM B-512</strain>
    </source>
</reference>
<dbReference type="InterPro" id="IPR009057">
    <property type="entry name" value="Homeodomain-like_sf"/>
</dbReference>
<dbReference type="PRINTS" id="PR01590">
    <property type="entry name" value="HTHFIS"/>
</dbReference>
<dbReference type="SMART" id="SM00382">
    <property type="entry name" value="AAA"/>
    <property type="match status" value="1"/>
</dbReference>
<dbReference type="InterPro" id="IPR025662">
    <property type="entry name" value="Sigma_54_int_dom_ATP-bd_1"/>
</dbReference>
<keyword evidence="5" id="KW-0804">Transcription</keyword>
<dbReference type="GO" id="GO:0006355">
    <property type="term" value="P:regulation of DNA-templated transcription"/>
    <property type="evidence" value="ECO:0007669"/>
    <property type="project" value="InterPro"/>
</dbReference>
<dbReference type="InterPro" id="IPR027417">
    <property type="entry name" value="P-loop_NTPase"/>
</dbReference>
<dbReference type="PROSITE" id="PS00675">
    <property type="entry name" value="SIGMA54_INTERACT_1"/>
    <property type="match status" value="1"/>
</dbReference>
<gene>
    <name evidence="6" type="ORF">BG04_4216</name>
</gene>
<proteinExistence type="predicted"/>
<dbReference type="RefSeq" id="WP_016763772.1">
    <property type="nucleotide sequence ID" value="NZ_BCVB01000005.1"/>
</dbReference>
<dbReference type="InterPro" id="IPR058031">
    <property type="entry name" value="AAA_lid_NorR"/>
</dbReference>
<keyword evidence="2" id="KW-0067">ATP-binding</keyword>
<evidence type="ECO:0000256" key="1">
    <source>
        <dbReference type="ARBA" id="ARBA00022741"/>
    </source>
</evidence>
<dbReference type="SUPFAM" id="SSF55781">
    <property type="entry name" value="GAF domain-like"/>
    <property type="match status" value="1"/>
</dbReference>
<evidence type="ECO:0000256" key="2">
    <source>
        <dbReference type="ARBA" id="ARBA00022840"/>
    </source>
</evidence>
<dbReference type="InterPro" id="IPR002197">
    <property type="entry name" value="HTH_Fis"/>
</dbReference>
<dbReference type="AlphaFoldDB" id="A0A0B6AE93"/>
<dbReference type="EMBL" id="CP009920">
    <property type="protein sequence ID" value="AJI23230.1"/>
    <property type="molecule type" value="Genomic_DNA"/>
</dbReference>
<keyword evidence="1" id="KW-0547">Nucleotide-binding</keyword>
<keyword evidence="3" id="KW-0805">Transcription regulation</keyword>
<dbReference type="InterPro" id="IPR029016">
    <property type="entry name" value="GAF-like_dom_sf"/>
</dbReference>
<dbReference type="CDD" id="cd00009">
    <property type="entry name" value="AAA"/>
    <property type="match status" value="1"/>
</dbReference>
<dbReference type="PANTHER" id="PTHR32071:SF101">
    <property type="entry name" value="ACETOIN DEHYDROGENASE OPERON TRANSCRIPTIONAL ACTIVATOR ACOR"/>
    <property type="match status" value="1"/>
</dbReference>
<sequence>MESTLSLNTWKRFVNEGALESSRLNDIIVKSWHRCKSADVNPYLDKGRSILRNEDFHSRKQMNSLFLETALPHLERIRQSAADLGMVALLIDPEGYILSITGNRLTLNEARKINFVEGACWTEKEVGTNAIGTALQTEEPIMITGTEHYSIASHQWSCSAAPVRNDDGNLIGIINISCPVNRAHPYTLGMVTSIAYTIERELSIRMHKDEIELVHASMNFVDSKQLLLLCNYKEVIVGASKTVRECIPKWSGLQLNTIVQQGFRIVMEVPVTSKRHGHSIGKIIYLSEEAHHNQTTTQIPAQSFSFKGEAGISRSFQQTLEEIKHAAPTDTTVYILGETGTGKEVIAQTIHENSSRKNGPFIALNCGAIPKELMESELFGYVDGAFTGARRQGYQGKFELANHGTIFLDEIGELPHSMQVSLLRVLQERKVTPVGSNQEIPVDIRIITATHRDLRQLVSEGKFREDLYYRLHVYPVHVPPLRERKEDIPHLMRYFCQKNAWNMNFPKELVDKLIDYQWPGNIRELFNVLERLKISLKTEAEKEKILNYLSSLNLGGQKNISNSDTSQEIEDNDFTSLPVLTFREKVQKDLMMDALRKTQGNVSLAAKLLDIPRSTFYNRLKKFNL</sequence>
<dbReference type="GeneID" id="93642231"/>
<dbReference type="KEGG" id="bmeg:BG04_4216"/>
<dbReference type="Pfam" id="PF00158">
    <property type="entry name" value="Sigma54_activat"/>
    <property type="match status" value="1"/>
</dbReference>
<dbReference type="InterPro" id="IPR003018">
    <property type="entry name" value="GAF"/>
</dbReference>
<dbReference type="InterPro" id="IPR025944">
    <property type="entry name" value="Sigma_54_int_dom_CS"/>
</dbReference>
<dbReference type="Gene3D" id="3.30.450.40">
    <property type="match status" value="1"/>
</dbReference>
<dbReference type="Gene3D" id="1.10.8.60">
    <property type="match status" value="1"/>
</dbReference>
<accession>A0A0B6AE93</accession>
<dbReference type="HOGENOM" id="CLU_000445_8_12_9"/>
<evidence type="ECO:0000256" key="3">
    <source>
        <dbReference type="ARBA" id="ARBA00023015"/>
    </source>
</evidence>
<dbReference type="SUPFAM" id="SSF46689">
    <property type="entry name" value="Homeodomain-like"/>
    <property type="match status" value="1"/>
</dbReference>
<dbReference type="InterPro" id="IPR002078">
    <property type="entry name" value="Sigma_54_int"/>
</dbReference>
<organism evidence="6 7">
    <name type="scientific">Priestia megaterium (strain ATCC 14581 / DSM 32 / CCUG 1817 / JCM 2506 / NBRC 15308 / NCIMB 9376 / NCTC 10342 / NRRL B-14308 / VKM B-512 / Ford 19)</name>
    <name type="common">Bacillus megaterium</name>
    <dbReference type="NCBI Taxonomy" id="1348623"/>
    <lineage>
        <taxon>Bacteria</taxon>
        <taxon>Bacillati</taxon>
        <taxon>Bacillota</taxon>
        <taxon>Bacilli</taxon>
        <taxon>Bacillales</taxon>
        <taxon>Bacillaceae</taxon>
        <taxon>Priestia</taxon>
    </lineage>
</organism>
<dbReference type="Pfam" id="PF25601">
    <property type="entry name" value="AAA_lid_14"/>
    <property type="match status" value="1"/>
</dbReference>
<dbReference type="PANTHER" id="PTHR32071">
    <property type="entry name" value="TRANSCRIPTIONAL REGULATORY PROTEIN"/>
    <property type="match status" value="1"/>
</dbReference>
<evidence type="ECO:0000313" key="6">
    <source>
        <dbReference type="EMBL" id="AJI23230.1"/>
    </source>
</evidence>
<dbReference type="Pfam" id="PF02954">
    <property type="entry name" value="HTH_8"/>
    <property type="match status" value="1"/>
</dbReference>
<keyword evidence="4" id="KW-0238">DNA-binding</keyword>
<dbReference type="GO" id="GO:0043565">
    <property type="term" value="F:sequence-specific DNA binding"/>
    <property type="evidence" value="ECO:0007669"/>
    <property type="project" value="InterPro"/>
</dbReference>
<evidence type="ECO:0000313" key="7">
    <source>
        <dbReference type="Proteomes" id="UP000031829"/>
    </source>
</evidence>
<dbReference type="Gene3D" id="1.10.10.60">
    <property type="entry name" value="Homeodomain-like"/>
    <property type="match status" value="1"/>
</dbReference>
<protein>
    <submittedName>
        <fullName evidence="6">AAA domain family protein</fullName>
    </submittedName>
</protein>
<dbReference type="FunFam" id="3.40.50.300:FF:000006">
    <property type="entry name" value="DNA-binding transcriptional regulator NtrC"/>
    <property type="match status" value="1"/>
</dbReference>
<dbReference type="InterPro" id="IPR003593">
    <property type="entry name" value="AAA+_ATPase"/>
</dbReference>
<dbReference type="SUPFAM" id="SSF52540">
    <property type="entry name" value="P-loop containing nucleoside triphosphate hydrolases"/>
    <property type="match status" value="1"/>
</dbReference>
<dbReference type="Pfam" id="PF01590">
    <property type="entry name" value="GAF"/>
    <property type="match status" value="1"/>
</dbReference>